<keyword evidence="11" id="KW-1185">Reference proteome</keyword>
<evidence type="ECO:0000256" key="2">
    <source>
        <dbReference type="ARBA" id="ARBA00006720"/>
    </source>
</evidence>
<evidence type="ECO:0000313" key="11">
    <source>
        <dbReference type="Proteomes" id="UP000824998"/>
    </source>
</evidence>
<evidence type="ECO:0000256" key="6">
    <source>
        <dbReference type="ARBA" id="ARBA00023157"/>
    </source>
</evidence>
<keyword evidence="3 8" id="KW-0472">Membrane</keyword>
<reference evidence="10" key="1">
    <citation type="journal article" date="2021" name="IMA Fungus">
        <title>Genomic characterization of three marine fungi, including Emericellopsis atlantica sp. nov. with signatures of a generalist lifestyle and marine biomass degradation.</title>
        <authorList>
            <person name="Hagestad O.C."/>
            <person name="Hou L."/>
            <person name="Andersen J.H."/>
            <person name="Hansen E.H."/>
            <person name="Altermark B."/>
            <person name="Li C."/>
            <person name="Kuhnert E."/>
            <person name="Cox R.J."/>
            <person name="Crous P.W."/>
            <person name="Spatafora J.W."/>
            <person name="Lail K."/>
            <person name="Amirebrahimi M."/>
            <person name="Lipzen A."/>
            <person name="Pangilinan J."/>
            <person name="Andreopoulos W."/>
            <person name="Hayes R.D."/>
            <person name="Ng V."/>
            <person name="Grigoriev I.V."/>
            <person name="Jackson S.A."/>
            <person name="Sutton T.D.S."/>
            <person name="Dobson A.D.W."/>
            <person name="Rama T."/>
        </authorList>
    </citation>
    <scope>NUCLEOTIDE SEQUENCE</scope>
    <source>
        <strain evidence="10">TRa018bII</strain>
    </source>
</reference>
<name>A0A9P8CBP9_9HELO</name>
<keyword evidence="8" id="KW-0813">Transport</keyword>
<dbReference type="SUPFAM" id="SSF144122">
    <property type="entry name" value="Tim10-like"/>
    <property type="match status" value="1"/>
</dbReference>
<comment type="domain">
    <text evidence="8">The twin CX3C motif contains 4 conserved Cys residues that form 2 disulfide bonds in the mitochondrial intermembrane space.</text>
</comment>
<keyword evidence="8" id="KW-0496">Mitochondrion</keyword>
<dbReference type="EMBL" id="MU251359">
    <property type="protein sequence ID" value="KAG9239416.1"/>
    <property type="molecule type" value="Genomic_DNA"/>
</dbReference>
<sequence>MDSNSSMDGGNIDLSKLSDTDKKELQQFIVNESQKARIQGTIHALTDTCWKKCITGAIRSNKLDKSEETCAQNCVDRWVDGTYTIVQHLDKLRTKGAAGSREMF</sequence>
<comment type="subunit">
    <text evidence="8">Heterohexamer.</text>
</comment>
<evidence type="ECO:0000256" key="3">
    <source>
        <dbReference type="ARBA" id="ARBA00022792"/>
    </source>
</evidence>
<feature type="domain" description="Tim10-like" evidence="9">
    <location>
        <begin position="27"/>
        <end position="90"/>
    </location>
</feature>
<dbReference type="OrthoDB" id="344165at2759"/>
<dbReference type="Pfam" id="PF02953">
    <property type="entry name" value="zf-Tim10_DDP"/>
    <property type="match status" value="1"/>
</dbReference>
<keyword evidence="6 8" id="KW-1015">Disulfide bond</keyword>
<gene>
    <name evidence="10" type="ORF">BJ875DRAFT_448675</name>
</gene>
<evidence type="ECO:0000256" key="1">
    <source>
        <dbReference type="ARBA" id="ARBA00004137"/>
    </source>
</evidence>
<comment type="caution">
    <text evidence="10">The sequence shown here is derived from an EMBL/GenBank/DDBJ whole genome shotgun (WGS) entry which is preliminary data.</text>
</comment>
<organism evidence="10 11">
    <name type="scientific">Amylocarpus encephaloides</name>
    <dbReference type="NCBI Taxonomy" id="45428"/>
    <lineage>
        <taxon>Eukaryota</taxon>
        <taxon>Fungi</taxon>
        <taxon>Dikarya</taxon>
        <taxon>Ascomycota</taxon>
        <taxon>Pezizomycotina</taxon>
        <taxon>Leotiomycetes</taxon>
        <taxon>Helotiales</taxon>
        <taxon>Helotiales incertae sedis</taxon>
        <taxon>Amylocarpus</taxon>
    </lineage>
</organism>
<comment type="function">
    <text evidence="8">Mitochondrial intermembrane chaperone that participates in the import and insertion of some multi-pass transmembrane proteins into the mitochondrial inner membrane. Also required for the transfer of beta-barrel precursors from the TOM complex to the sorting and assembly machinery (SAM complex) of the outer membrane. Acts as a chaperone-like protein that protects the hydrophobic precursors from aggregation and guide them through the mitochondrial intermembrane space.</text>
</comment>
<evidence type="ECO:0000256" key="4">
    <source>
        <dbReference type="ARBA" id="ARBA00022927"/>
    </source>
</evidence>
<evidence type="ECO:0000256" key="5">
    <source>
        <dbReference type="ARBA" id="ARBA00023010"/>
    </source>
</evidence>
<keyword evidence="4 8" id="KW-0653">Protein transport</keyword>
<keyword evidence="7 8" id="KW-0143">Chaperone</keyword>
<evidence type="ECO:0000313" key="10">
    <source>
        <dbReference type="EMBL" id="KAG9239416.1"/>
    </source>
</evidence>
<comment type="subcellular location">
    <subcellularLocation>
        <location evidence="1 8">Mitochondrion inner membrane</location>
        <topology evidence="1 8">Peripheral membrane protein</topology>
        <orientation evidence="1 8">Intermembrane side</orientation>
    </subcellularLocation>
</comment>
<accession>A0A9P8CBP9</accession>
<evidence type="ECO:0000256" key="7">
    <source>
        <dbReference type="ARBA" id="ARBA00023186"/>
    </source>
</evidence>
<dbReference type="GO" id="GO:0015031">
    <property type="term" value="P:protein transport"/>
    <property type="evidence" value="ECO:0007669"/>
    <property type="project" value="UniProtKB-KW"/>
</dbReference>
<dbReference type="InterPro" id="IPR004217">
    <property type="entry name" value="Tim10-like"/>
</dbReference>
<dbReference type="Gene3D" id="1.10.287.810">
    <property type="entry name" value="Mitochondrial import inner membrane translocase subunit tim13 like domains"/>
    <property type="match status" value="1"/>
</dbReference>
<comment type="similarity">
    <text evidence="2 8">Belongs to the small Tim family.</text>
</comment>
<dbReference type="InterPro" id="IPR035427">
    <property type="entry name" value="Tim10-like_dom_sf"/>
</dbReference>
<dbReference type="AlphaFoldDB" id="A0A9P8CBP9"/>
<dbReference type="GO" id="GO:0005743">
    <property type="term" value="C:mitochondrial inner membrane"/>
    <property type="evidence" value="ECO:0007669"/>
    <property type="project" value="UniProtKB-SubCell"/>
</dbReference>
<keyword evidence="3 8" id="KW-0999">Mitochondrion inner membrane</keyword>
<dbReference type="Proteomes" id="UP000824998">
    <property type="component" value="Unassembled WGS sequence"/>
</dbReference>
<evidence type="ECO:0000259" key="9">
    <source>
        <dbReference type="Pfam" id="PF02953"/>
    </source>
</evidence>
<protein>
    <recommendedName>
        <fullName evidence="8">Mitochondrial import inner membrane translocase subunit</fullName>
    </recommendedName>
</protein>
<proteinExistence type="inferred from homology"/>
<evidence type="ECO:0000256" key="8">
    <source>
        <dbReference type="RuleBase" id="RU367043"/>
    </source>
</evidence>
<keyword evidence="5 8" id="KW-0811">Translocation</keyword>